<gene>
    <name evidence="1" type="ORF">ASZ90_018944</name>
</gene>
<sequence>MDIDIDFDVPEPSDADIWTFVSLTEKPDDSSTSIYSPVIISSEMFLTDISTVN</sequence>
<protein>
    <submittedName>
        <fullName evidence="1">Uncharacterized protein</fullName>
    </submittedName>
</protein>
<organism evidence="1">
    <name type="scientific">hydrocarbon metagenome</name>
    <dbReference type="NCBI Taxonomy" id="938273"/>
    <lineage>
        <taxon>unclassified sequences</taxon>
        <taxon>metagenomes</taxon>
        <taxon>ecological metagenomes</taxon>
    </lineage>
</organism>
<name>A0A0W8E5M9_9ZZZZ</name>
<proteinExistence type="predicted"/>
<reference evidence="1" key="1">
    <citation type="journal article" date="2015" name="Proc. Natl. Acad. Sci. U.S.A.">
        <title>Networks of energetic and metabolic interactions define dynamics in microbial communities.</title>
        <authorList>
            <person name="Embree M."/>
            <person name="Liu J.K."/>
            <person name="Al-Bassam M.M."/>
            <person name="Zengler K."/>
        </authorList>
    </citation>
    <scope>NUCLEOTIDE SEQUENCE</scope>
</reference>
<dbReference type="EMBL" id="LNQE01001872">
    <property type="protein sequence ID" value="KUG03697.1"/>
    <property type="molecule type" value="Genomic_DNA"/>
</dbReference>
<comment type="caution">
    <text evidence="1">The sequence shown here is derived from an EMBL/GenBank/DDBJ whole genome shotgun (WGS) entry which is preliminary data.</text>
</comment>
<accession>A0A0W8E5M9</accession>
<dbReference type="AlphaFoldDB" id="A0A0W8E5M9"/>
<evidence type="ECO:0000313" key="1">
    <source>
        <dbReference type="EMBL" id="KUG03697.1"/>
    </source>
</evidence>